<feature type="region of interest" description="Disordered" evidence="6">
    <location>
        <begin position="1"/>
        <end position="36"/>
    </location>
</feature>
<feature type="transmembrane region" description="Helical" evidence="7">
    <location>
        <begin position="385"/>
        <end position="407"/>
    </location>
</feature>
<keyword evidence="3 7" id="KW-1133">Transmembrane helix</keyword>
<proteinExistence type="predicted"/>
<evidence type="ECO:0000256" key="2">
    <source>
        <dbReference type="ARBA" id="ARBA00022692"/>
    </source>
</evidence>
<feature type="transmembrane region" description="Helical" evidence="7">
    <location>
        <begin position="324"/>
        <end position="344"/>
    </location>
</feature>
<feature type="transmembrane region" description="Helical" evidence="7">
    <location>
        <begin position="86"/>
        <end position="107"/>
    </location>
</feature>
<evidence type="ECO:0000313" key="8">
    <source>
        <dbReference type="EMBL" id="RBA22482.1"/>
    </source>
</evidence>
<dbReference type="AlphaFoldDB" id="A0A365NPF5"/>
<dbReference type="PANTHER" id="PTHR10924:SF6">
    <property type="entry name" value="SOLUTE CARRIER FAMILY 49 MEMBER A3"/>
    <property type="match status" value="1"/>
</dbReference>
<keyword evidence="4 7" id="KW-0472">Membrane</keyword>
<feature type="transmembrane region" description="Helical" evidence="7">
    <location>
        <begin position="48"/>
        <end position="66"/>
    </location>
</feature>
<dbReference type="InterPro" id="IPR049680">
    <property type="entry name" value="FLVCR1-2_SLC49-like"/>
</dbReference>
<feature type="transmembrane region" description="Helical" evidence="7">
    <location>
        <begin position="259"/>
        <end position="283"/>
    </location>
</feature>
<evidence type="ECO:0000256" key="1">
    <source>
        <dbReference type="ARBA" id="ARBA00004141"/>
    </source>
</evidence>
<reference evidence="8 9" key="1">
    <citation type="submission" date="2017-12" db="EMBL/GenBank/DDBJ databases">
        <title>Genome sequence of the mycotoxigenic crop pathogen Fusarium proliferatum, strain ITEM 2341 from Date Palm.</title>
        <authorList>
            <person name="Almiman B.F."/>
            <person name="Shittu T.A."/>
            <person name="Muthumeenakshi S."/>
            <person name="Baroncelli R."/>
            <person name="Sreenivasaprasada S."/>
        </authorList>
    </citation>
    <scope>NUCLEOTIDE SEQUENCE [LARGE SCALE GENOMIC DNA]</scope>
    <source>
        <strain evidence="8 9">ITEM 2341</strain>
    </source>
</reference>
<dbReference type="InterPro" id="IPR036259">
    <property type="entry name" value="MFS_trans_sf"/>
</dbReference>
<dbReference type="GO" id="GO:0016020">
    <property type="term" value="C:membrane"/>
    <property type="evidence" value="ECO:0007669"/>
    <property type="project" value="UniProtKB-SubCell"/>
</dbReference>
<dbReference type="EMBL" id="PKMI01000001">
    <property type="protein sequence ID" value="RBA22482.1"/>
    <property type="molecule type" value="Genomic_DNA"/>
</dbReference>
<accession>A0A365NPF5</accession>
<feature type="transmembrane region" description="Helical" evidence="7">
    <location>
        <begin position="114"/>
        <end position="131"/>
    </location>
</feature>
<feature type="transmembrane region" description="Helical" evidence="7">
    <location>
        <begin position="175"/>
        <end position="199"/>
    </location>
</feature>
<evidence type="ECO:0000313" key="9">
    <source>
        <dbReference type="Proteomes" id="UP000251714"/>
    </source>
</evidence>
<dbReference type="Gene3D" id="1.20.1250.20">
    <property type="entry name" value="MFS general substrate transporter like domains"/>
    <property type="match status" value="1"/>
</dbReference>
<dbReference type="GO" id="GO:0022857">
    <property type="term" value="F:transmembrane transporter activity"/>
    <property type="evidence" value="ECO:0007669"/>
    <property type="project" value="InterPro"/>
</dbReference>
<organism evidence="8 9">
    <name type="scientific">Gibberella intermedia</name>
    <name type="common">Bulb rot disease fungus</name>
    <name type="synonym">Fusarium proliferatum</name>
    <dbReference type="NCBI Taxonomy" id="948311"/>
    <lineage>
        <taxon>Eukaryota</taxon>
        <taxon>Fungi</taxon>
        <taxon>Dikarya</taxon>
        <taxon>Ascomycota</taxon>
        <taxon>Pezizomycotina</taxon>
        <taxon>Sordariomycetes</taxon>
        <taxon>Hypocreomycetidae</taxon>
        <taxon>Hypocreales</taxon>
        <taxon>Nectriaceae</taxon>
        <taxon>Fusarium</taxon>
        <taxon>Fusarium fujikuroi species complex</taxon>
    </lineage>
</organism>
<name>A0A365NPF5_GIBIN</name>
<evidence type="ECO:0000256" key="7">
    <source>
        <dbReference type="SAM" id="Phobius"/>
    </source>
</evidence>
<feature type="compositionally biased region" description="Basic and acidic residues" evidence="6">
    <location>
        <begin position="7"/>
        <end position="23"/>
    </location>
</feature>
<feature type="transmembrane region" description="Helical" evidence="7">
    <location>
        <begin position="350"/>
        <end position="373"/>
    </location>
</feature>
<gene>
    <name evidence="8" type="ORF">FPRO05_00829</name>
</gene>
<dbReference type="Pfam" id="PF07690">
    <property type="entry name" value="MFS_1"/>
    <property type="match status" value="1"/>
</dbReference>
<evidence type="ECO:0000256" key="3">
    <source>
        <dbReference type="ARBA" id="ARBA00022989"/>
    </source>
</evidence>
<dbReference type="PANTHER" id="PTHR10924">
    <property type="entry name" value="MAJOR FACILITATOR SUPERFAMILY PROTEIN-RELATED"/>
    <property type="match status" value="1"/>
</dbReference>
<evidence type="ECO:0008006" key="10">
    <source>
        <dbReference type="Google" id="ProtNLM"/>
    </source>
</evidence>
<evidence type="ECO:0000256" key="6">
    <source>
        <dbReference type="SAM" id="MobiDB-lite"/>
    </source>
</evidence>
<dbReference type="InterPro" id="IPR011701">
    <property type="entry name" value="MFS"/>
</dbReference>
<comment type="subcellular location">
    <subcellularLocation>
        <location evidence="1">Membrane</location>
        <topology evidence="1">Multi-pass membrane protein</topology>
    </subcellularLocation>
</comment>
<feature type="transmembrane region" description="Helical" evidence="7">
    <location>
        <begin position="205"/>
        <end position="226"/>
    </location>
</feature>
<keyword evidence="2 7" id="KW-0812">Transmembrane</keyword>
<protein>
    <recommendedName>
        <fullName evidence="10">Major facilitator superfamily (MFS) profile domain-containing protein</fullName>
    </recommendedName>
</protein>
<evidence type="ECO:0000256" key="5">
    <source>
        <dbReference type="ARBA" id="ARBA00023180"/>
    </source>
</evidence>
<dbReference type="Proteomes" id="UP000251714">
    <property type="component" value="Unassembled WGS sequence"/>
</dbReference>
<feature type="transmembrane region" description="Helical" evidence="7">
    <location>
        <begin position="295"/>
        <end position="312"/>
    </location>
</feature>
<feature type="transmembrane region" description="Helical" evidence="7">
    <location>
        <begin position="419"/>
        <end position="439"/>
    </location>
</feature>
<evidence type="ECO:0000256" key="4">
    <source>
        <dbReference type="ARBA" id="ARBA00023136"/>
    </source>
</evidence>
<dbReference type="SUPFAM" id="SSF103473">
    <property type="entry name" value="MFS general substrate transporter"/>
    <property type="match status" value="1"/>
</dbReference>
<comment type="caution">
    <text evidence="8">The sequence shown here is derived from an EMBL/GenBank/DDBJ whole genome shotgun (WGS) entry which is preliminary data.</text>
</comment>
<sequence>MATKSITNDRKNDAAEPPHHLERCPSMSQGTMIENDMDPPPKTYKRRFVAMLQLFVLNLCFTIAWIDLAPVVDFAAEHFQSSVPAINWFSTSFFLAAVITQYPASFVARRGLKLSMLASGAFMVGGTWLMYGGTRIKSFGMAMIGHCVIAIGQPFSLILAAPFSDAWFHSGSRATATAVSGLATILGSTIGQFIIAAWVKSKDDVTSGILYQSILLSTVCFTIPFIPAKPPTPTARNVVHQTSLSHKQEVKMLLSRPEVYFAGIPFALTSGVFNAMSFLLFQICMPYGFTIDQCVLAGLLLIVPGLVVSLLAGRLADMFRCHLALLKGLALLNGAALVAFIWVAPSGNIGFLNSVSTILSIGVIAPSGVAIEFITEIIYPLKPELALAAMWGTGQLLGAVFTIGCGYMNDANGGLQPGVYLMVALGLVAVPLTWLLGLWGRREFVQLGRTAVQGHL</sequence>
<keyword evidence="5" id="KW-0325">Glycoprotein</keyword>
<feature type="transmembrane region" description="Helical" evidence="7">
    <location>
        <begin position="143"/>
        <end position="163"/>
    </location>
</feature>